<dbReference type="InterPro" id="IPR035500">
    <property type="entry name" value="NHR-like_dom_sf"/>
</dbReference>
<dbReference type="EMBL" id="CAJPVJ010000396">
    <property type="protein sequence ID" value="CAG2162334.1"/>
    <property type="molecule type" value="Genomic_DNA"/>
</dbReference>
<dbReference type="Proteomes" id="UP000728032">
    <property type="component" value="Unassembled WGS sequence"/>
</dbReference>
<dbReference type="GO" id="GO:0008270">
    <property type="term" value="F:zinc ion binding"/>
    <property type="evidence" value="ECO:0007669"/>
    <property type="project" value="UniProtKB-KW"/>
</dbReference>
<keyword evidence="7" id="KW-0675">Receptor</keyword>
<keyword evidence="2" id="KW-0863">Zinc-finger</keyword>
<keyword evidence="1" id="KW-0479">Metal-binding</keyword>
<evidence type="ECO:0000256" key="3">
    <source>
        <dbReference type="ARBA" id="ARBA00022833"/>
    </source>
</evidence>
<evidence type="ECO:0000256" key="1">
    <source>
        <dbReference type="ARBA" id="ARBA00022723"/>
    </source>
</evidence>
<dbReference type="GO" id="GO:0030154">
    <property type="term" value="P:cell differentiation"/>
    <property type="evidence" value="ECO:0007669"/>
    <property type="project" value="TreeGrafter"/>
</dbReference>
<dbReference type="PANTHER" id="PTHR24082:SF283">
    <property type="entry name" value="NUCLEAR HORMONE RECEPTOR HR96"/>
    <property type="match status" value="1"/>
</dbReference>
<keyword evidence="10" id="KW-1185">Reference proteome</keyword>
<reference evidence="9" key="1">
    <citation type="submission" date="2020-11" db="EMBL/GenBank/DDBJ databases">
        <authorList>
            <person name="Tran Van P."/>
        </authorList>
    </citation>
    <scope>NUCLEOTIDE SEQUENCE</scope>
</reference>
<evidence type="ECO:0000256" key="2">
    <source>
        <dbReference type="ARBA" id="ARBA00022771"/>
    </source>
</evidence>
<keyword evidence="5" id="KW-0238">DNA-binding</keyword>
<name>A0A7R9LF59_9ACAR</name>
<dbReference type="OrthoDB" id="6352325at2759"/>
<feature type="domain" description="NR LBD" evidence="8">
    <location>
        <begin position="1"/>
        <end position="127"/>
    </location>
</feature>
<dbReference type="GO" id="GO:0000122">
    <property type="term" value="P:negative regulation of transcription by RNA polymerase II"/>
    <property type="evidence" value="ECO:0007669"/>
    <property type="project" value="TreeGrafter"/>
</dbReference>
<dbReference type="InterPro" id="IPR050234">
    <property type="entry name" value="Nuclear_hormone_rcpt_NR1"/>
</dbReference>
<dbReference type="EMBL" id="OC915221">
    <property type="protein sequence ID" value="CAD7639334.1"/>
    <property type="molecule type" value="Genomic_DNA"/>
</dbReference>
<keyword evidence="6" id="KW-0804">Transcription</keyword>
<keyword evidence="3" id="KW-0862">Zinc</keyword>
<protein>
    <recommendedName>
        <fullName evidence="8">NR LBD domain-containing protein</fullName>
    </recommendedName>
</protein>
<dbReference type="GO" id="GO:0000978">
    <property type="term" value="F:RNA polymerase II cis-regulatory region sequence-specific DNA binding"/>
    <property type="evidence" value="ECO:0007669"/>
    <property type="project" value="TreeGrafter"/>
</dbReference>
<dbReference type="InterPro" id="IPR000536">
    <property type="entry name" value="Nucl_hrmn_rcpt_lig-bd"/>
</dbReference>
<dbReference type="GO" id="GO:0045944">
    <property type="term" value="P:positive regulation of transcription by RNA polymerase II"/>
    <property type="evidence" value="ECO:0007669"/>
    <property type="project" value="TreeGrafter"/>
</dbReference>
<evidence type="ECO:0000313" key="9">
    <source>
        <dbReference type="EMBL" id="CAD7639334.1"/>
    </source>
</evidence>
<evidence type="ECO:0000256" key="7">
    <source>
        <dbReference type="ARBA" id="ARBA00023170"/>
    </source>
</evidence>
<dbReference type="Gene3D" id="1.10.565.10">
    <property type="entry name" value="Retinoid X Receptor"/>
    <property type="match status" value="1"/>
</dbReference>
<gene>
    <name evidence="9" type="ORF">ONB1V03_LOCUS1930</name>
</gene>
<evidence type="ECO:0000256" key="5">
    <source>
        <dbReference type="ARBA" id="ARBA00023125"/>
    </source>
</evidence>
<keyword evidence="4" id="KW-0805">Transcription regulation</keyword>
<accession>A0A7R9LF59</accession>
<evidence type="ECO:0000313" key="10">
    <source>
        <dbReference type="Proteomes" id="UP000728032"/>
    </source>
</evidence>
<sequence>MMLIKLTSLLKNMIKINKHLQSFQSVCEDDKLILIRDSCVEFLYLRSALVFDYENGCLTIPITENESISVHLDVIKLAPHNVYTPLKNLLNTFKSDSYFDTIVIELMRAILLFNPNHPNLSHRDVVK</sequence>
<evidence type="ECO:0000256" key="6">
    <source>
        <dbReference type="ARBA" id="ARBA00023163"/>
    </source>
</evidence>
<organism evidence="9">
    <name type="scientific">Oppiella nova</name>
    <dbReference type="NCBI Taxonomy" id="334625"/>
    <lineage>
        <taxon>Eukaryota</taxon>
        <taxon>Metazoa</taxon>
        <taxon>Ecdysozoa</taxon>
        <taxon>Arthropoda</taxon>
        <taxon>Chelicerata</taxon>
        <taxon>Arachnida</taxon>
        <taxon>Acari</taxon>
        <taxon>Acariformes</taxon>
        <taxon>Sarcoptiformes</taxon>
        <taxon>Oribatida</taxon>
        <taxon>Brachypylina</taxon>
        <taxon>Oppioidea</taxon>
        <taxon>Oppiidae</taxon>
        <taxon>Oppiella</taxon>
    </lineage>
</organism>
<dbReference type="PANTHER" id="PTHR24082">
    <property type="entry name" value="NUCLEAR HORMONE RECEPTOR"/>
    <property type="match status" value="1"/>
</dbReference>
<evidence type="ECO:0000259" key="8">
    <source>
        <dbReference type="PROSITE" id="PS51843"/>
    </source>
</evidence>
<dbReference type="GO" id="GO:0004879">
    <property type="term" value="F:nuclear receptor activity"/>
    <property type="evidence" value="ECO:0007669"/>
    <property type="project" value="TreeGrafter"/>
</dbReference>
<dbReference type="PROSITE" id="PS51843">
    <property type="entry name" value="NR_LBD"/>
    <property type="match status" value="1"/>
</dbReference>
<dbReference type="AlphaFoldDB" id="A0A7R9LF59"/>
<evidence type="ECO:0000256" key="4">
    <source>
        <dbReference type="ARBA" id="ARBA00023015"/>
    </source>
</evidence>
<dbReference type="SUPFAM" id="SSF48508">
    <property type="entry name" value="Nuclear receptor ligand-binding domain"/>
    <property type="match status" value="1"/>
</dbReference>
<proteinExistence type="predicted"/>